<evidence type="ECO:0000313" key="2">
    <source>
        <dbReference type="Proteomes" id="UP000023152"/>
    </source>
</evidence>
<dbReference type="EMBL" id="ASPP01010717">
    <property type="protein sequence ID" value="ETO22462.1"/>
    <property type="molecule type" value="Genomic_DNA"/>
</dbReference>
<gene>
    <name evidence="1" type="ORF">RFI_14737</name>
</gene>
<proteinExistence type="predicted"/>
<dbReference type="AlphaFoldDB" id="X6NAX2"/>
<keyword evidence="2" id="KW-1185">Reference proteome</keyword>
<feature type="non-terminal residue" evidence="1">
    <location>
        <position position="1"/>
    </location>
</feature>
<comment type="caution">
    <text evidence="1">The sequence shown here is derived from an EMBL/GenBank/DDBJ whole genome shotgun (WGS) entry which is preliminary data.</text>
</comment>
<evidence type="ECO:0000313" key="1">
    <source>
        <dbReference type="EMBL" id="ETO22462.1"/>
    </source>
</evidence>
<reference evidence="1 2" key="1">
    <citation type="journal article" date="2013" name="Curr. Biol.">
        <title>The Genome of the Foraminiferan Reticulomyxa filosa.</title>
        <authorList>
            <person name="Glockner G."/>
            <person name="Hulsmann N."/>
            <person name="Schleicher M."/>
            <person name="Noegel A.A."/>
            <person name="Eichinger L."/>
            <person name="Gallinger C."/>
            <person name="Pawlowski J."/>
            <person name="Sierra R."/>
            <person name="Euteneuer U."/>
            <person name="Pillet L."/>
            <person name="Moustafa A."/>
            <person name="Platzer M."/>
            <person name="Groth M."/>
            <person name="Szafranski K."/>
            <person name="Schliwa M."/>
        </authorList>
    </citation>
    <scope>NUCLEOTIDE SEQUENCE [LARGE SCALE GENOMIC DNA]</scope>
</reference>
<dbReference type="Proteomes" id="UP000023152">
    <property type="component" value="Unassembled WGS sequence"/>
</dbReference>
<protein>
    <submittedName>
        <fullName evidence="1">Uncharacterized protein</fullName>
    </submittedName>
</protein>
<name>X6NAX2_RETFI</name>
<feature type="non-terminal residue" evidence="1">
    <location>
        <position position="143"/>
    </location>
</feature>
<accession>X6NAX2</accession>
<organism evidence="1 2">
    <name type="scientific">Reticulomyxa filosa</name>
    <dbReference type="NCBI Taxonomy" id="46433"/>
    <lineage>
        <taxon>Eukaryota</taxon>
        <taxon>Sar</taxon>
        <taxon>Rhizaria</taxon>
        <taxon>Retaria</taxon>
        <taxon>Foraminifera</taxon>
        <taxon>Monothalamids</taxon>
        <taxon>Reticulomyxidae</taxon>
        <taxon>Reticulomyxa</taxon>
    </lineage>
</organism>
<sequence>EIREIQAQVQQSKQELKSRIEETGANVLAFKKEMETVMKQLNVDECNLNLRVAQLIQHDPMNRKMVEWIIGKFTMTGATLLNNVPTLGFAFQLVDYVVGIVGRFKSQEWFKNVLSFENKNFTGKHWILPKLFALKLFAIQEFE</sequence>